<dbReference type="Pfam" id="PF01408">
    <property type="entry name" value="GFO_IDH_MocA"/>
    <property type="match status" value="1"/>
</dbReference>
<keyword evidence="4" id="KW-1185">Reference proteome</keyword>
<dbReference type="SUPFAM" id="SSF48179">
    <property type="entry name" value="6-phosphogluconate dehydrogenase C-terminal domain-like"/>
    <property type="match status" value="1"/>
</dbReference>
<dbReference type="STRING" id="477690.SAMN05216474_1324"/>
<dbReference type="EMBL" id="FPAS01000001">
    <property type="protein sequence ID" value="SFT56017.1"/>
    <property type="molecule type" value="Genomic_DNA"/>
</dbReference>
<accession>A0A1I6YZW9</accession>
<dbReference type="OrthoDB" id="9810755at2"/>
<evidence type="ECO:0000313" key="3">
    <source>
        <dbReference type="EMBL" id="SFT56017.1"/>
    </source>
</evidence>
<dbReference type="InterPro" id="IPR036291">
    <property type="entry name" value="NAD(P)-bd_dom_sf"/>
</dbReference>
<dbReference type="InterPro" id="IPR018931">
    <property type="entry name" value="DUF2520"/>
</dbReference>
<dbReference type="InterPro" id="IPR000683">
    <property type="entry name" value="Gfo/Idh/MocA-like_OxRdtase_N"/>
</dbReference>
<evidence type="ECO:0000313" key="4">
    <source>
        <dbReference type="Proteomes" id="UP000236454"/>
    </source>
</evidence>
<dbReference type="InterPro" id="IPR008927">
    <property type="entry name" value="6-PGluconate_DH-like_C_sf"/>
</dbReference>
<name>A0A1I6YZW9_9FLAO</name>
<dbReference type="Gene3D" id="3.40.50.720">
    <property type="entry name" value="NAD(P)-binding Rossmann-like Domain"/>
    <property type="match status" value="1"/>
</dbReference>
<dbReference type="PANTHER" id="PTHR40459:SF1">
    <property type="entry name" value="CONSERVED HYPOTHETICAL ALANINE AND LEUCINE RICH PROTEIN"/>
    <property type="match status" value="1"/>
</dbReference>
<protein>
    <submittedName>
        <fullName evidence="3">Predicted oxidoreductase, contains short-chain dehydrogenase (SDR) and DUF2520 domains</fullName>
    </submittedName>
</protein>
<dbReference type="PANTHER" id="PTHR40459">
    <property type="entry name" value="CONSERVED HYPOTHETICAL ALANINE AND LEUCINE RICH PROTEIN"/>
    <property type="match status" value="1"/>
</dbReference>
<dbReference type="InterPro" id="IPR037108">
    <property type="entry name" value="TM1727-like_C_sf"/>
</dbReference>
<evidence type="ECO:0000259" key="1">
    <source>
        <dbReference type="Pfam" id="PF01408"/>
    </source>
</evidence>
<dbReference type="RefSeq" id="WP_090247521.1">
    <property type="nucleotide sequence ID" value="NZ_FPAS01000001.1"/>
</dbReference>
<dbReference type="GO" id="GO:0000166">
    <property type="term" value="F:nucleotide binding"/>
    <property type="evidence" value="ECO:0007669"/>
    <property type="project" value="InterPro"/>
</dbReference>
<organism evidence="3 4">
    <name type="scientific">Lishizhenia tianjinensis</name>
    <dbReference type="NCBI Taxonomy" id="477690"/>
    <lineage>
        <taxon>Bacteria</taxon>
        <taxon>Pseudomonadati</taxon>
        <taxon>Bacteroidota</taxon>
        <taxon>Flavobacteriia</taxon>
        <taxon>Flavobacteriales</taxon>
        <taxon>Crocinitomicaceae</taxon>
        <taxon>Lishizhenia</taxon>
    </lineage>
</organism>
<dbReference type="SUPFAM" id="SSF51735">
    <property type="entry name" value="NAD(P)-binding Rossmann-fold domains"/>
    <property type="match status" value="1"/>
</dbReference>
<feature type="domain" description="DUF2520" evidence="2">
    <location>
        <begin position="123"/>
        <end position="245"/>
    </location>
</feature>
<reference evidence="3 4" key="1">
    <citation type="submission" date="2016-10" db="EMBL/GenBank/DDBJ databases">
        <authorList>
            <person name="de Groot N.N."/>
        </authorList>
    </citation>
    <scope>NUCLEOTIDE SEQUENCE [LARGE SCALE GENOMIC DNA]</scope>
    <source>
        <strain evidence="3 4">CGMCC 1.7005</strain>
    </source>
</reference>
<feature type="domain" description="Gfo/Idh/MocA-like oxidoreductase N-terminal" evidence="1">
    <location>
        <begin position="3"/>
        <end position="85"/>
    </location>
</feature>
<dbReference type="Pfam" id="PF10728">
    <property type="entry name" value="DUF2520"/>
    <property type="match status" value="1"/>
</dbReference>
<evidence type="ECO:0000259" key="2">
    <source>
        <dbReference type="Pfam" id="PF10728"/>
    </source>
</evidence>
<sequence length="254" mass="28835">MEKIAIIGSGNVAWHLCKGLQNEHIEISGVYSKTFANSQAFAREFGLEVYQDLEMLNKAEVDLVLVAVNDDQTARLIEQIAAHHKVAYTSGSVNLKDIDHPQVGVFYPLQSFTKGKKVNLFEVPFFIEAKNMELGEQLFDLAWKLSRKVEYADSNTRSELHLAAVFANNFTNHMYSLSKELLENSKGKFEHLLPLIFNAVDKLKNSAPEDIQTGPARRNDEQIIAQHLDKLEGDKKEIYKIISSSIQKKYHEKL</sequence>
<gene>
    <name evidence="3" type="ORF">SAMN05216474_1324</name>
</gene>
<dbReference type="Proteomes" id="UP000236454">
    <property type="component" value="Unassembled WGS sequence"/>
</dbReference>
<dbReference type="Gene3D" id="1.10.1040.20">
    <property type="entry name" value="ProC-like, C-terminal domain"/>
    <property type="match status" value="1"/>
</dbReference>
<proteinExistence type="predicted"/>
<dbReference type="AlphaFoldDB" id="A0A1I6YZW9"/>